<dbReference type="EMBL" id="JAMZMM010000245">
    <property type="protein sequence ID" value="MCP2730830.1"/>
    <property type="molecule type" value="Genomic_DNA"/>
</dbReference>
<proteinExistence type="predicted"/>
<keyword evidence="2" id="KW-1185">Reference proteome</keyword>
<sequence>MEKLYPQEVGTNSSELIQLFSETMNNRQISFADWYQLMTEPWDDTYSADAEDTLNRMIYGVRHGLVKVVDKS</sequence>
<dbReference type="AlphaFoldDB" id="A0AAE3KNS7"/>
<dbReference type="RefSeq" id="WP_254013581.1">
    <property type="nucleotide sequence ID" value="NZ_JAMZMM010000245.1"/>
</dbReference>
<evidence type="ECO:0000313" key="2">
    <source>
        <dbReference type="Proteomes" id="UP001204953"/>
    </source>
</evidence>
<name>A0AAE3KNS7_9CYAN</name>
<comment type="caution">
    <text evidence="1">The sequence shown here is derived from an EMBL/GenBank/DDBJ whole genome shotgun (WGS) entry which is preliminary data.</text>
</comment>
<gene>
    <name evidence="1" type="ORF">NJ959_20595</name>
</gene>
<evidence type="ECO:0000313" key="1">
    <source>
        <dbReference type="EMBL" id="MCP2730830.1"/>
    </source>
</evidence>
<accession>A0AAE3KNS7</accession>
<organism evidence="1 2">
    <name type="scientific">Limnofasciculus baicalensis BBK-W-15</name>
    <dbReference type="NCBI Taxonomy" id="2699891"/>
    <lineage>
        <taxon>Bacteria</taxon>
        <taxon>Bacillati</taxon>
        <taxon>Cyanobacteriota</taxon>
        <taxon>Cyanophyceae</taxon>
        <taxon>Coleofasciculales</taxon>
        <taxon>Coleofasciculaceae</taxon>
        <taxon>Limnofasciculus</taxon>
        <taxon>Limnofasciculus baicalensis</taxon>
    </lineage>
</organism>
<protein>
    <submittedName>
        <fullName evidence="1">Uncharacterized protein</fullName>
    </submittedName>
</protein>
<dbReference type="Proteomes" id="UP001204953">
    <property type="component" value="Unassembled WGS sequence"/>
</dbReference>
<reference evidence="1" key="1">
    <citation type="submission" date="2022-06" db="EMBL/GenBank/DDBJ databases">
        <title>New cyanobacteria of genus Symplocastrum in benthos of Lake Baikal.</title>
        <authorList>
            <person name="Sorokovikova E."/>
            <person name="Tikhonova I."/>
            <person name="Krasnopeev A."/>
            <person name="Evseev P."/>
            <person name="Gladkikh A."/>
            <person name="Belykh O."/>
        </authorList>
    </citation>
    <scope>NUCLEOTIDE SEQUENCE</scope>
    <source>
        <strain evidence="1">BBK-W-15</strain>
    </source>
</reference>